<organism evidence="1">
    <name type="scientific">Octopus bimaculoides</name>
    <name type="common">California two-spotted octopus</name>
    <dbReference type="NCBI Taxonomy" id="37653"/>
    <lineage>
        <taxon>Eukaryota</taxon>
        <taxon>Metazoa</taxon>
        <taxon>Spiralia</taxon>
        <taxon>Lophotrochozoa</taxon>
        <taxon>Mollusca</taxon>
        <taxon>Cephalopoda</taxon>
        <taxon>Coleoidea</taxon>
        <taxon>Octopodiformes</taxon>
        <taxon>Octopoda</taxon>
        <taxon>Incirrata</taxon>
        <taxon>Octopodidae</taxon>
        <taxon>Octopus</taxon>
    </lineage>
</organism>
<accession>A0A0L8G016</accession>
<feature type="non-terminal residue" evidence="1">
    <location>
        <position position="1"/>
    </location>
</feature>
<name>A0A0L8G016_OCTBM</name>
<protein>
    <submittedName>
        <fullName evidence="1">Uncharacterized protein</fullName>
    </submittedName>
</protein>
<dbReference type="AlphaFoldDB" id="A0A0L8G016"/>
<reference evidence="1" key="1">
    <citation type="submission" date="2015-07" db="EMBL/GenBank/DDBJ databases">
        <title>MeaNS - Measles Nucleotide Surveillance Program.</title>
        <authorList>
            <person name="Tran T."/>
            <person name="Druce J."/>
        </authorList>
    </citation>
    <scope>NUCLEOTIDE SEQUENCE</scope>
    <source>
        <strain evidence="1">UCB-OBI-ISO-001</strain>
        <tissue evidence="1">Gonad</tissue>
    </source>
</reference>
<proteinExistence type="predicted"/>
<gene>
    <name evidence="1" type="ORF">OCBIM_22003387mg</name>
</gene>
<evidence type="ECO:0000313" key="1">
    <source>
        <dbReference type="EMBL" id="KOF70154.1"/>
    </source>
</evidence>
<dbReference type="EMBL" id="KQ425000">
    <property type="protein sequence ID" value="KOF70154.1"/>
    <property type="molecule type" value="Genomic_DNA"/>
</dbReference>
<sequence length="194" mass="21919">PFSLPALVKLSNPCQHGQWTLNDDDDDDYEVLISTSSLLLLSIIRHPSCPSVFHSDFDNFDVFVHDLYGVRSVHRAHGIVLQEFNPDQSGNIGGTQPAMQRQRSLKLVPEQALPECYMGKCKSPQFEVVDKLIDDGEREIASELQKNLLWIIVHLHSTDAPVQLITIEYYPIIPHPTTDIRVIQECLKCSEEAS</sequence>